<dbReference type="Gene3D" id="3.30.70.270">
    <property type="match status" value="1"/>
</dbReference>
<dbReference type="InterPro" id="IPR043128">
    <property type="entry name" value="Rev_trsase/Diguanyl_cyclase"/>
</dbReference>
<sequence>MKEAPIPEDEIKRLQSLNGLQQLYGPAEERFDRITRLASRLFNVPIAIVSLIDSDRDWFKSVHGFALNETPRQDSFCGHAIMNEETLVVPDALQDERFDDNPLVTGSPNVRFYAGHPIHSPDGYRIGTFCLVDHKPRHLDSGEKQALRDLAAIVENELQLFRLSKAQFDLFQELDDTRRRALIDQLTQIWNKHAILDILRREVEASKEQGQPLGLILLDLDHFKAINDTYGHPIGDSVIRYSAGILRSAVRSQDALGRYGGEEFIIVLPGSNSESTLKIAERIHKSFESSVIHTPAVTLTVTASLGAVQYISKNQAIEEFLQAADEAMYHSKRNGRNRIEFREF</sequence>
<dbReference type="SMART" id="SM00267">
    <property type="entry name" value="GGDEF"/>
    <property type="match status" value="1"/>
</dbReference>
<dbReference type="PROSITE" id="PS50887">
    <property type="entry name" value="GGDEF"/>
    <property type="match status" value="1"/>
</dbReference>
<feature type="domain" description="GGDEF" evidence="3">
    <location>
        <begin position="211"/>
        <end position="344"/>
    </location>
</feature>
<dbReference type="InterPro" id="IPR003018">
    <property type="entry name" value="GAF"/>
</dbReference>
<evidence type="ECO:0000313" key="4">
    <source>
        <dbReference type="EMBL" id="PJZ70887.1"/>
    </source>
</evidence>
<evidence type="ECO:0000313" key="6">
    <source>
        <dbReference type="Proteomes" id="UP000231962"/>
    </source>
</evidence>
<dbReference type="SUPFAM" id="SSF55073">
    <property type="entry name" value="Nucleotide cyclase"/>
    <property type="match status" value="1"/>
</dbReference>
<accession>A0A2M9ZPD0</accession>
<dbReference type="AlphaFoldDB" id="A0A2M9ZPD0"/>
<dbReference type="PANTHER" id="PTHR45138">
    <property type="entry name" value="REGULATORY COMPONENTS OF SENSORY TRANSDUCTION SYSTEM"/>
    <property type="match status" value="1"/>
</dbReference>
<evidence type="ECO:0000313" key="7">
    <source>
        <dbReference type="Proteomes" id="UP000231990"/>
    </source>
</evidence>
<dbReference type="InterPro" id="IPR029016">
    <property type="entry name" value="GAF-like_dom_sf"/>
</dbReference>
<dbReference type="NCBIfam" id="TIGR00254">
    <property type="entry name" value="GGDEF"/>
    <property type="match status" value="1"/>
</dbReference>
<evidence type="ECO:0000259" key="3">
    <source>
        <dbReference type="PROSITE" id="PS50887"/>
    </source>
</evidence>
<dbReference type="Pfam" id="PF01590">
    <property type="entry name" value="GAF"/>
    <property type="match status" value="1"/>
</dbReference>
<protein>
    <recommendedName>
        <fullName evidence="1">diguanylate cyclase</fullName>
        <ecNumber evidence="1">2.7.7.65</ecNumber>
    </recommendedName>
</protein>
<dbReference type="Pfam" id="PF00990">
    <property type="entry name" value="GGDEF"/>
    <property type="match status" value="1"/>
</dbReference>
<dbReference type="InterPro" id="IPR029787">
    <property type="entry name" value="Nucleotide_cyclase"/>
</dbReference>
<organism evidence="5 7">
    <name type="scientific">Leptospira perolatii</name>
    <dbReference type="NCBI Taxonomy" id="2023191"/>
    <lineage>
        <taxon>Bacteria</taxon>
        <taxon>Pseudomonadati</taxon>
        <taxon>Spirochaetota</taxon>
        <taxon>Spirochaetia</taxon>
        <taxon>Leptospirales</taxon>
        <taxon>Leptospiraceae</taxon>
        <taxon>Leptospira</taxon>
    </lineage>
</organism>
<dbReference type="RefSeq" id="WP_100712891.1">
    <property type="nucleotide sequence ID" value="NZ_NPDY01000002.1"/>
</dbReference>
<dbReference type="Proteomes" id="UP000231962">
    <property type="component" value="Unassembled WGS sequence"/>
</dbReference>
<dbReference type="InterPro" id="IPR000160">
    <property type="entry name" value="GGDEF_dom"/>
</dbReference>
<reference evidence="6 7" key="1">
    <citation type="submission" date="2017-07" db="EMBL/GenBank/DDBJ databases">
        <title>Leptospira spp. isolated from tropical soils.</title>
        <authorList>
            <person name="Thibeaux R."/>
            <person name="Iraola G."/>
            <person name="Ferres I."/>
            <person name="Bierque E."/>
            <person name="Girault D."/>
            <person name="Soupe-Gilbert M.-E."/>
            <person name="Picardeau M."/>
            <person name="Goarant C."/>
        </authorList>
    </citation>
    <scope>NUCLEOTIDE SEQUENCE [LARGE SCALE GENOMIC DNA]</scope>
    <source>
        <strain evidence="5 7">FH1-B-B1</strain>
        <strain evidence="4 6">FH1-B-C1</strain>
    </source>
</reference>
<dbReference type="SUPFAM" id="SSF55781">
    <property type="entry name" value="GAF domain-like"/>
    <property type="match status" value="1"/>
</dbReference>
<dbReference type="Proteomes" id="UP000231990">
    <property type="component" value="Unassembled WGS sequence"/>
</dbReference>
<dbReference type="FunFam" id="3.30.70.270:FF:000001">
    <property type="entry name" value="Diguanylate cyclase domain protein"/>
    <property type="match status" value="1"/>
</dbReference>
<evidence type="ECO:0000256" key="2">
    <source>
        <dbReference type="ARBA" id="ARBA00034247"/>
    </source>
</evidence>
<gene>
    <name evidence="4" type="ORF">CH360_05110</name>
    <name evidence="5" type="ORF">CH373_06380</name>
</gene>
<dbReference type="CDD" id="cd01949">
    <property type="entry name" value="GGDEF"/>
    <property type="match status" value="1"/>
</dbReference>
<dbReference type="OrthoDB" id="9805474at2"/>
<dbReference type="EMBL" id="NPDZ01000003">
    <property type="protein sequence ID" value="PJZ73783.1"/>
    <property type="molecule type" value="Genomic_DNA"/>
</dbReference>
<keyword evidence="6" id="KW-1185">Reference proteome</keyword>
<name>A0A2M9ZPD0_9LEPT</name>
<dbReference type="SMART" id="SM00065">
    <property type="entry name" value="GAF"/>
    <property type="match status" value="1"/>
</dbReference>
<dbReference type="GO" id="GO:0052621">
    <property type="term" value="F:diguanylate cyclase activity"/>
    <property type="evidence" value="ECO:0007669"/>
    <property type="project" value="UniProtKB-EC"/>
</dbReference>
<dbReference type="InterPro" id="IPR050469">
    <property type="entry name" value="Diguanylate_Cyclase"/>
</dbReference>
<dbReference type="Gene3D" id="3.30.450.40">
    <property type="match status" value="1"/>
</dbReference>
<dbReference type="EC" id="2.7.7.65" evidence="1"/>
<comment type="caution">
    <text evidence="5">The sequence shown here is derived from an EMBL/GenBank/DDBJ whole genome shotgun (WGS) entry which is preliminary data.</text>
</comment>
<dbReference type="PANTHER" id="PTHR45138:SF9">
    <property type="entry name" value="DIGUANYLATE CYCLASE DGCM-RELATED"/>
    <property type="match status" value="1"/>
</dbReference>
<comment type="catalytic activity">
    <reaction evidence="2">
        <text>2 GTP = 3',3'-c-di-GMP + 2 diphosphate</text>
        <dbReference type="Rhea" id="RHEA:24898"/>
        <dbReference type="ChEBI" id="CHEBI:33019"/>
        <dbReference type="ChEBI" id="CHEBI:37565"/>
        <dbReference type="ChEBI" id="CHEBI:58805"/>
        <dbReference type="EC" id="2.7.7.65"/>
    </reaction>
</comment>
<dbReference type="EMBL" id="NPDY01000002">
    <property type="protein sequence ID" value="PJZ70887.1"/>
    <property type="molecule type" value="Genomic_DNA"/>
</dbReference>
<proteinExistence type="predicted"/>
<evidence type="ECO:0000313" key="5">
    <source>
        <dbReference type="EMBL" id="PJZ73783.1"/>
    </source>
</evidence>
<evidence type="ECO:0000256" key="1">
    <source>
        <dbReference type="ARBA" id="ARBA00012528"/>
    </source>
</evidence>